<keyword evidence="3" id="KW-0808">Transferase</keyword>
<dbReference type="OrthoDB" id="71777at2759"/>
<evidence type="ECO:0000256" key="3">
    <source>
        <dbReference type="ARBA" id="ARBA00022679"/>
    </source>
</evidence>
<dbReference type="EMBL" id="JNBR01001915">
    <property type="protein sequence ID" value="OQR84276.1"/>
    <property type="molecule type" value="Genomic_DNA"/>
</dbReference>
<protein>
    <recommendedName>
        <fullName evidence="1">non-specific serine/threonine protein kinase</fullName>
        <ecNumber evidence="1">2.7.11.1</ecNumber>
    </recommendedName>
</protein>
<evidence type="ECO:0000313" key="13">
    <source>
        <dbReference type="EMBL" id="OQR84276.1"/>
    </source>
</evidence>
<evidence type="ECO:0000256" key="10">
    <source>
        <dbReference type="RuleBase" id="RU000304"/>
    </source>
</evidence>
<keyword evidence="2 10" id="KW-0723">Serine/threonine-protein kinase</keyword>
<dbReference type="InterPro" id="IPR008271">
    <property type="entry name" value="Ser/Thr_kinase_AS"/>
</dbReference>
<dbReference type="PROSITE" id="PS00108">
    <property type="entry name" value="PROTEIN_KINASE_ST"/>
    <property type="match status" value="1"/>
</dbReference>
<evidence type="ECO:0000256" key="7">
    <source>
        <dbReference type="ARBA" id="ARBA00047899"/>
    </source>
</evidence>
<comment type="catalytic activity">
    <reaction evidence="7">
        <text>L-threonyl-[protein] + ATP = O-phospho-L-threonyl-[protein] + ADP + H(+)</text>
        <dbReference type="Rhea" id="RHEA:46608"/>
        <dbReference type="Rhea" id="RHEA-COMP:11060"/>
        <dbReference type="Rhea" id="RHEA-COMP:11605"/>
        <dbReference type="ChEBI" id="CHEBI:15378"/>
        <dbReference type="ChEBI" id="CHEBI:30013"/>
        <dbReference type="ChEBI" id="CHEBI:30616"/>
        <dbReference type="ChEBI" id="CHEBI:61977"/>
        <dbReference type="ChEBI" id="CHEBI:456216"/>
        <dbReference type="EC" id="2.7.11.1"/>
    </reaction>
</comment>
<evidence type="ECO:0000256" key="11">
    <source>
        <dbReference type="SAM" id="MobiDB-lite"/>
    </source>
</evidence>
<evidence type="ECO:0000256" key="4">
    <source>
        <dbReference type="ARBA" id="ARBA00022741"/>
    </source>
</evidence>
<organism evidence="13 14">
    <name type="scientific">Achlya hypogyna</name>
    <name type="common">Oomycete</name>
    <name type="synonym">Protoachlya hypogyna</name>
    <dbReference type="NCBI Taxonomy" id="1202772"/>
    <lineage>
        <taxon>Eukaryota</taxon>
        <taxon>Sar</taxon>
        <taxon>Stramenopiles</taxon>
        <taxon>Oomycota</taxon>
        <taxon>Saprolegniomycetes</taxon>
        <taxon>Saprolegniales</taxon>
        <taxon>Achlyaceae</taxon>
        <taxon>Achlya</taxon>
    </lineage>
</organism>
<accession>A0A1V9YF06</accession>
<dbReference type="STRING" id="1202772.A0A1V9YF06"/>
<feature type="domain" description="Protein kinase" evidence="12">
    <location>
        <begin position="5"/>
        <end position="255"/>
    </location>
</feature>
<reference evidence="13 14" key="1">
    <citation type="journal article" date="2014" name="Genome Biol. Evol.">
        <title>The secreted proteins of Achlya hypogyna and Thraustotheca clavata identify the ancestral oomycete secretome and reveal gene acquisitions by horizontal gene transfer.</title>
        <authorList>
            <person name="Misner I."/>
            <person name="Blouin N."/>
            <person name="Leonard G."/>
            <person name="Richards T.A."/>
            <person name="Lane C.E."/>
        </authorList>
    </citation>
    <scope>NUCLEOTIDE SEQUENCE [LARGE SCALE GENOMIC DNA]</scope>
    <source>
        <strain evidence="13 14">ATCC 48635</strain>
    </source>
</reference>
<evidence type="ECO:0000256" key="1">
    <source>
        <dbReference type="ARBA" id="ARBA00012513"/>
    </source>
</evidence>
<evidence type="ECO:0000259" key="12">
    <source>
        <dbReference type="PROSITE" id="PS50011"/>
    </source>
</evidence>
<evidence type="ECO:0000256" key="2">
    <source>
        <dbReference type="ARBA" id="ARBA00022527"/>
    </source>
</evidence>
<dbReference type="InterPro" id="IPR017441">
    <property type="entry name" value="Protein_kinase_ATP_BS"/>
</dbReference>
<sequence length="386" mass="42320">MDARFEQVRVLGRGSHGEAALVRDRSTGELVVAKTILAKQCSVFAEVEVLRGLQHPNIVKFVDCLVDAGGEVVLVMEYASGGDLQTYIAGFNPSQWIPEAHVVRILVQLCLALKHLHERNILHRDIKPHNIFLTAAGVVKLGDFGIAKALESPLALAQTQIGTPLSPEICQGLEYDAKSDMWSLGCVLHEMLTLSPPFQARSWPLIVSKILDGAPSPVIASDRYSPELIDLASLLLSKLPVERPSTTDILSMPFIQAHIFSLVSVATWNQLPPLQGVPNTSQASKPPAVQTHRSLLDALNGSVGDQGIEHQGRHGQANVGHPEPIVMANPLEEAARKQYYENQRAARVYKERMDQLRKGTSFHLEPLPEAVPTEPSHEARRNEYAA</sequence>
<dbReference type="InterPro" id="IPR051131">
    <property type="entry name" value="NEK_Ser/Thr_kinase_NIMA"/>
</dbReference>
<feature type="compositionally biased region" description="Basic and acidic residues" evidence="11">
    <location>
        <begin position="375"/>
        <end position="386"/>
    </location>
</feature>
<dbReference type="AlphaFoldDB" id="A0A1V9YF06"/>
<evidence type="ECO:0000256" key="8">
    <source>
        <dbReference type="ARBA" id="ARBA00048679"/>
    </source>
</evidence>
<comment type="similarity">
    <text evidence="10">Belongs to the protein kinase superfamily.</text>
</comment>
<dbReference type="PANTHER" id="PTHR44899">
    <property type="entry name" value="CAMK FAMILY PROTEIN KINASE"/>
    <property type="match status" value="1"/>
</dbReference>
<keyword evidence="5 13" id="KW-0418">Kinase</keyword>
<dbReference type="Proteomes" id="UP000243579">
    <property type="component" value="Unassembled WGS sequence"/>
</dbReference>
<name>A0A1V9YF06_ACHHY</name>
<dbReference type="Gene3D" id="1.10.510.10">
    <property type="entry name" value="Transferase(Phosphotransferase) domain 1"/>
    <property type="match status" value="1"/>
</dbReference>
<feature type="binding site" evidence="9">
    <location>
        <position position="34"/>
    </location>
    <ligand>
        <name>ATP</name>
        <dbReference type="ChEBI" id="CHEBI:30616"/>
    </ligand>
</feature>
<comment type="caution">
    <text evidence="13">The sequence shown here is derived from an EMBL/GenBank/DDBJ whole genome shotgun (WGS) entry which is preliminary data.</text>
</comment>
<dbReference type="CDD" id="cd08215">
    <property type="entry name" value="STKc_Nek"/>
    <property type="match status" value="1"/>
</dbReference>
<dbReference type="SMART" id="SM00220">
    <property type="entry name" value="S_TKc"/>
    <property type="match status" value="1"/>
</dbReference>
<proteinExistence type="inferred from homology"/>
<evidence type="ECO:0000256" key="5">
    <source>
        <dbReference type="ARBA" id="ARBA00022777"/>
    </source>
</evidence>
<dbReference type="SUPFAM" id="SSF56112">
    <property type="entry name" value="Protein kinase-like (PK-like)"/>
    <property type="match status" value="1"/>
</dbReference>
<dbReference type="InterPro" id="IPR011009">
    <property type="entry name" value="Kinase-like_dom_sf"/>
</dbReference>
<gene>
    <name evidence="13" type="ORF">ACHHYP_13547</name>
</gene>
<comment type="catalytic activity">
    <reaction evidence="8">
        <text>L-seryl-[protein] + ATP = O-phospho-L-seryl-[protein] + ADP + H(+)</text>
        <dbReference type="Rhea" id="RHEA:17989"/>
        <dbReference type="Rhea" id="RHEA-COMP:9863"/>
        <dbReference type="Rhea" id="RHEA-COMP:11604"/>
        <dbReference type="ChEBI" id="CHEBI:15378"/>
        <dbReference type="ChEBI" id="CHEBI:29999"/>
        <dbReference type="ChEBI" id="CHEBI:30616"/>
        <dbReference type="ChEBI" id="CHEBI:83421"/>
        <dbReference type="ChEBI" id="CHEBI:456216"/>
        <dbReference type="EC" id="2.7.11.1"/>
    </reaction>
</comment>
<evidence type="ECO:0000256" key="9">
    <source>
        <dbReference type="PROSITE-ProRule" id="PRU10141"/>
    </source>
</evidence>
<dbReference type="GO" id="GO:0005524">
    <property type="term" value="F:ATP binding"/>
    <property type="evidence" value="ECO:0007669"/>
    <property type="project" value="UniProtKB-UniRule"/>
</dbReference>
<evidence type="ECO:0000313" key="14">
    <source>
        <dbReference type="Proteomes" id="UP000243579"/>
    </source>
</evidence>
<evidence type="ECO:0000256" key="6">
    <source>
        <dbReference type="ARBA" id="ARBA00022840"/>
    </source>
</evidence>
<dbReference type="PROSITE" id="PS50011">
    <property type="entry name" value="PROTEIN_KINASE_DOM"/>
    <property type="match status" value="1"/>
</dbReference>
<dbReference type="PANTHER" id="PTHR44899:SF3">
    <property type="entry name" value="SERINE_THREONINE-PROTEIN KINASE NEK1"/>
    <property type="match status" value="1"/>
</dbReference>
<dbReference type="Pfam" id="PF00069">
    <property type="entry name" value="Pkinase"/>
    <property type="match status" value="1"/>
</dbReference>
<dbReference type="InterPro" id="IPR000719">
    <property type="entry name" value="Prot_kinase_dom"/>
</dbReference>
<feature type="region of interest" description="Disordered" evidence="11">
    <location>
        <begin position="359"/>
        <end position="386"/>
    </location>
</feature>
<keyword evidence="4 9" id="KW-0547">Nucleotide-binding</keyword>
<keyword evidence="14" id="KW-1185">Reference proteome</keyword>
<dbReference type="GO" id="GO:0004674">
    <property type="term" value="F:protein serine/threonine kinase activity"/>
    <property type="evidence" value="ECO:0007669"/>
    <property type="project" value="UniProtKB-KW"/>
</dbReference>
<dbReference type="EC" id="2.7.11.1" evidence="1"/>
<dbReference type="PROSITE" id="PS00107">
    <property type="entry name" value="PROTEIN_KINASE_ATP"/>
    <property type="match status" value="1"/>
</dbReference>
<keyword evidence="6 9" id="KW-0067">ATP-binding</keyword>